<comment type="function">
    <text evidence="6 9">Catalyzes cyclization of the linear tetrapyrrole, hydroxymethylbilane, to the macrocyclic uroporphyrinogen III.</text>
</comment>
<dbReference type="CDD" id="cd06578">
    <property type="entry name" value="HemD"/>
    <property type="match status" value="1"/>
</dbReference>
<accession>A0A1N7MND0</accession>
<evidence type="ECO:0000256" key="1">
    <source>
        <dbReference type="ARBA" id="ARBA00004772"/>
    </source>
</evidence>
<keyword evidence="12" id="KW-1185">Reference proteome</keyword>
<keyword evidence="5 9" id="KW-0627">Porphyrin biosynthesis</keyword>
<dbReference type="GO" id="GO:0004852">
    <property type="term" value="F:uroporphyrinogen-III synthase activity"/>
    <property type="evidence" value="ECO:0007669"/>
    <property type="project" value="UniProtKB-UniRule"/>
</dbReference>
<protein>
    <recommendedName>
        <fullName evidence="7 9">Uroporphyrinogen-III synthase</fullName>
        <ecNumber evidence="3 9">4.2.1.75</ecNumber>
    </recommendedName>
</protein>
<dbReference type="STRING" id="80876.SAMN05421779_104237"/>
<dbReference type="UniPathway" id="UPA00251">
    <property type="reaction ID" value="UER00320"/>
</dbReference>
<dbReference type="OrthoDB" id="7163809at2"/>
<feature type="domain" description="Tetrapyrrole biosynthesis uroporphyrinogen III synthase" evidence="10">
    <location>
        <begin position="13"/>
        <end position="245"/>
    </location>
</feature>
<dbReference type="InterPro" id="IPR036108">
    <property type="entry name" value="4pyrrol_syn_uPrphyn_synt_sf"/>
</dbReference>
<dbReference type="Pfam" id="PF02602">
    <property type="entry name" value="HEM4"/>
    <property type="match status" value="1"/>
</dbReference>
<evidence type="ECO:0000256" key="7">
    <source>
        <dbReference type="ARBA" id="ARBA00040167"/>
    </source>
</evidence>
<name>A0A1N7MND0_9PROT</name>
<dbReference type="AlphaFoldDB" id="A0A1N7MND0"/>
<dbReference type="PANTHER" id="PTHR38042">
    <property type="entry name" value="UROPORPHYRINOGEN-III SYNTHASE, CHLOROPLASTIC"/>
    <property type="match status" value="1"/>
</dbReference>
<dbReference type="GO" id="GO:0006780">
    <property type="term" value="P:uroporphyrinogen III biosynthetic process"/>
    <property type="evidence" value="ECO:0007669"/>
    <property type="project" value="UniProtKB-UniRule"/>
</dbReference>
<comment type="pathway">
    <text evidence="1 9">Porphyrin-containing compound metabolism; protoporphyrin-IX biosynthesis; coproporphyrinogen-III from 5-aminolevulinate: step 3/4.</text>
</comment>
<reference evidence="11 12" key="1">
    <citation type="submission" date="2017-01" db="EMBL/GenBank/DDBJ databases">
        <authorList>
            <person name="Mah S.A."/>
            <person name="Swanson W.J."/>
            <person name="Moy G.W."/>
            <person name="Vacquier V.D."/>
        </authorList>
    </citation>
    <scope>NUCLEOTIDE SEQUENCE [LARGE SCALE GENOMIC DNA]</scope>
    <source>
        <strain evidence="11 12">DSM 11589</strain>
    </source>
</reference>
<evidence type="ECO:0000256" key="3">
    <source>
        <dbReference type="ARBA" id="ARBA00013109"/>
    </source>
</evidence>
<dbReference type="SUPFAM" id="SSF69618">
    <property type="entry name" value="HemD-like"/>
    <property type="match status" value="1"/>
</dbReference>
<keyword evidence="4 9" id="KW-0456">Lyase</keyword>
<evidence type="ECO:0000256" key="5">
    <source>
        <dbReference type="ARBA" id="ARBA00023244"/>
    </source>
</evidence>
<dbReference type="Proteomes" id="UP000185678">
    <property type="component" value="Unassembled WGS sequence"/>
</dbReference>
<evidence type="ECO:0000259" key="10">
    <source>
        <dbReference type="Pfam" id="PF02602"/>
    </source>
</evidence>
<dbReference type="InterPro" id="IPR039793">
    <property type="entry name" value="UROS/Hem4"/>
</dbReference>
<evidence type="ECO:0000256" key="9">
    <source>
        <dbReference type="RuleBase" id="RU366031"/>
    </source>
</evidence>
<evidence type="ECO:0000256" key="4">
    <source>
        <dbReference type="ARBA" id="ARBA00023239"/>
    </source>
</evidence>
<gene>
    <name evidence="11" type="ORF">SAMN05421779_104237</name>
</gene>
<dbReference type="GO" id="GO:0006782">
    <property type="term" value="P:protoporphyrinogen IX biosynthetic process"/>
    <property type="evidence" value="ECO:0007669"/>
    <property type="project" value="UniProtKB-UniRule"/>
</dbReference>
<dbReference type="EMBL" id="FTOA01000004">
    <property type="protein sequence ID" value="SIS87542.1"/>
    <property type="molecule type" value="Genomic_DNA"/>
</dbReference>
<sequence length="261" mass="27479">MHVAITRPLEDADRTAHALRQRGLTVILEPLLVVVPCAVPPAALAQMACAQGWLLTSANGVRALAEALRQTGAALSAPWDRPALCVGDQTARTAQAAGFTNVHSAAGDVQSLAALTCRLLRPQQGPLFHAAASVQAGDLAALLGERGFHVDRAVLYETRPATAFSPAFAQCVRQHQLDAVLLYSPRTAQTFATLAREAKLSPHLSTVTAYCLSPAVAEALSSTSLSDASELRVRIAPHPTQDALLSILDQDRASSMKGDTP</sequence>
<comment type="similarity">
    <text evidence="2 9">Belongs to the uroporphyrinogen-III synthase family.</text>
</comment>
<evidence type="ECO:0000256" key="6">
    <source>
        <dbReference type="ARBA" id="ARBA00037589"/>
    </source>
</evidence>
<evidence type="ECO:0000313" key="12">
    <source>
        <dbReference type="Proteomes" id="UP000185678"/>
    </source>
</evidence>
<dbReference type="PANTHER" id="PTHR38042:SF1">
    <property type="entry name" value="UROPORPHYRINOGEN-III SYNTHASE, CHLOROPLASTIC"/>
    <property type="match status" value="1"/>
</dbReference>
<proteinExistence type="inferred from homology"/>
<evidence type="ECO:0000256" key="2">
    <source>
        <dbReference type="ARBA" id="ARBA00008133"/>
    </source>
</evidence>
<organism evidence="11 12">
    <name type="scientific">Insolitispirillum peregrinum</name>
    <dbReference type="NCBI Taxonomy" id="80876"/>
    <lineage>
        <taxon>Bacteria</taxon>
        <taxon>Pseudomonadati</taxon>
        <taxon>Pseudomonadota</taxon>
        <taxon>Alphaproteobacteria</taxon>
        <taxon>Rhodospirillales</taxon>
        <taxon>Novispirillaceae</taxon>
        <taxon>Insolitispirillum</taxon>
    </lineage>
</organism>
<dbReference type="Gene3D" id="3.40.50.10090">
    <property type="match status" value="2"/>
</dbReference>
<dbReference type="EC" id="4.2.1.75" evidence="3 9"/>
<comment type="catalytic activity">
    <reaction evidence="8 9">
        <text>hydroxymethylbilane = uroporphyrinogen III + H2O</text>
        <dbReference type="Rhea" id="RHEA:18965"/>
        <dbReference type="ChEBI" id="CHEBI:15377"/>
        <dbReference type="ChEBI" id="CHEBI:57308"/>
        <dbReference type="ChEBI" id="CHEBI:57845"/>
        <dbReference type="EC" id="4.2.1.75"/>
    </reaction>
</comment>
<dbReference type="RefSeq" id="WP_076400676.1">
    <property type="nucleotide sequence ID" value="NZ_FTOA01000004.1"/>
</dbReference>
<dbReference type="InterPro" id="IPR003754">
    <property type="entry name" value="4pyrrol_synth_uPrphyn_synth"/>
</dbReference>
<evidence type="ECO:0000256" key="8">
    <source>
        <dbReference type="ARBA" id="ARBA00048617"/>
    </source>
</evidence>
<evidence type="ECO:0000313" key="11">
    <source>
        <dbReference type="EMBL" id="SIS87542.1"/>
    </source>
</evidence>